<dbReference type="NCBIfam" id="NF006395">
    <property type="entry name" value="PRK08644.1"/>
    <property type="match status" value="1"/>
</dbReference>
<reference evidence="2 4" key="1">
    <citation type="submission" date="2017-12" db="EMBL/GenBank/DDBJ databases">
        <title>Complete genome sequence of Herbivorax saccincola GGR1, a novel Cellulosome-producing hydrolytic bacterium in a thermophilic biogas plant, established by Illumina and Nanopore MinION sequencing.</title>
        <authorList>
            <person name="Pechtl A."/>
            <person name="Ruckert C."/>
            <person name="Koeck D.E."/>
            <person name="Maus I."/>
            <person name="Winkler A."/>
            <person name="Kalinowski J."/>
            <person name="Puhler A."/>
            <person name="Schwarz W.W."/>
            <person name="Zverlov V.V."/>
            <person name="Schluter A."/>
            <person name="Liebl W."/>
        </authorList>
    </citation>
    <scope>NUCLEOTIDE SEQUENCE [LARGE SCALE GENOMIC DNA]</scope>
    <source>
        <strain evidence="2">GGR1</strain>
        <strain evidence="4">SR1</strain>
    </source>
</reference>
<dbReference type="InterPro" id="IPR045886">
    <property type="entry name" value="ThiF/MoeB/HesA"/>
</dbReference>
<dbReference type="InterPro" id="IPR000594">
    <property type="entry name" value="ThiF_NAD_FAD-bd"/>
</dbReference>
<evidence type="ECO:0000259" key="1">
    <source>
        <dbReference type="Pfam" id="PF00899"/>
    </source>
</evidence>
<dbReference type="NCBIfam" id="TIGR02354">
    <property type="entry name" value="thiF_fam2"/>
    <property type="match status" value="1"/>
</dbReference>
<feature type="domain" description="THIF-type NAD/FAD binding fold" evidence="1">
    <location>
        <begin position="12"/>
        <end position="151"/>
    </location>
</feature>
<evidence type="ECO:0000313" key="2">
    <source>
        <dbReference type="EMBL" id="AUG57373.1"/>
    </source>
</evidence>
<dbReference type="Gene3D" id="3.40.50.720">
    <property type="entry name" value="NAD(P)-binding Rossmann-like Domain"/>
    <property type="match status" value="1"/>
</dbReference>
<evidence type="ECO:0000313" key="5">
    <source>
        <dbReference type="Proteomes" id="UP000239720"/>
    </source>
</evidence>
<reference evidence="3 5" key="2">
    <citation type="journal article" date="2018" name="Syst. Appl. Microbiol.">
        <title>Characterization and high-quality draft genome sequence of Herbivorax saccincola A7, an anaerobic, alkaliphilic, thermophilic, cellulolytic, and xylanolytic bacterium.</title>
        <authorList>
            <person name="Aikawa S."/>
            <person name="Baramee S."/>
            <person name="Sermsathanaswadi J."/>
            <person name="Thianheng P."/>
            <person name="Tachaapaikoon C."/>
            <person name="Shikata A."/>
            <person name="Waeonukul R."/>
            <person name="Pason P."/>
            <person name="Ratanakhanokchai K."/>
            <person name="Kosugi A."/>
        </authorList>
    </citation>
    <scope>NUCLEOTIDE SEQUENCE [LARGE SCALE GENOMIC DNA]</scope>
    <source>
        <strain evidence="3 5">A7</strain>
    </source>
</reference>
<protein>
    <submittedName>
        <fullName evidence="2">Sulfur carrier protein ThiS adenylyltransferase</fullName>
        <ecNumber evidence="2">2.7.7.73</ecNumber>
    </submittedName>
    <submittedName>
        <fullName evidence="3">Thiamine biosynthesis protein ThiF</fullName>
    </submittedName>
</protein>
<dbReference type="KEGG" id="hsc:HVS_07280"/>
<organism evidence="2 4">
    <name type="scientific">Acetivibrio saccincola</name>
    <dbReference type="NCBI Taxonomy" id="1677857"/>
    <lineage>
        <taxon>Bacteria</taxon>
        <taxon>Bacillati</taxon>
        <taxon>Bacillota</taxon>
        <taxon>Clostridia</taxon>
        <taxon>Eubacteriales</taxon>
        <taxon>Oscillospiraceae</taxon>
        <taxon>Acetivibrio</taxon>
    </lineage>
</organism>
<dbReference type="GO" id="GO:0061503">
    <property type="term" value="F:tRNA threonylcarbamoyladenosine dehydratase"/>
    <property type="evidence" value="ECO:0007669"/>
    <property type="project" value="TreeGrafter"/>
</dbReference>
<sequence>MQNVFETGLLNYIKKEQLKKIQKIKIGLAGAGGLGSNCAFNLVRCGFKKFKIVDFDVVEPSNLNRQFFFLDQVNIPKVEALKENLKRINPDVKIEGILEKITQENVRDMFSDCHVVVEAFDKVKYKKMIVENYLASDKLLVCVSGLAGWGNSDDIMVRKVRDKFYIIGDFVNEAGKNLPPMSPKVNIAAAKQADVILDYFLGGN</sequence>
<dbReference type="InterPro" id="IPR035985">
    <property type="entry name" value="Ubiquitin-activating_enz"/>
</dbReference>
<keyword evidence="2" id="KW-0808">Transferase</keyword>
<dbReference type="GO" id="GO:0008641">
    <property type="term" value="F:ubiquitin-like modifier activating enzyme activity"/>
    <property type="evidence" value="ECO:0007669"/>
    <property type="project" value="InterPro"/>
</dbReference>
<dbReference type="Pfam" id="PF00899">
    <property type="entry name" value="ThiF"/>
    <property type="match status" value="1"/>
</dbReference>
<dbReference type="GO" id="GO:0061504">
    <property type="term" value="P:cyclic threonylcarbamoyladenosine biosynthetic process"/>
    <property type="evidence" value="ECO:0007669"/>
    <property type="project" value="TreeGrafter"/>
</dbReference>
<evidence type="ECO:0000313" key="4">
    <source>
        <dbReference type="Proteomes" id="UP000233534"/>
    </source>
</evidence>
<dbReference type="PANTHER" id="PTHR43267:SF3">
    <property type="entry name" value="THIF PROTEIN"/>
    <property type="match status" value="1"/>
</dbReference>
<dbReference type="Proteomes" id="UP000239720">
    <property type="component" value="Unassembled WGS sequence"/>
</dbReference>
<gene>
    <name evidence="2" type="primary">thiF</name>
    <name evidence="3" type="ORF">B9R14_11440</name>
    <name evidence="2" type="ORF">HVS_07280</name>
</gene>
<dbReference type="AlphaFoldDB" id="A0A2K9EHF0"/>
<keyword evidence="2" id="KW-0548">Nucleotidyltransferase</keyword>
<dbReference type="EC" id="2.7.7.73" evidence="2"/>
<dbReference type="Proteomes" id="UP000233534">
    <property type="component" value="Chromosome"/>
</dbReference>
<name>A0A2K9EHF0_9FIRM</name>
<evidence type="ECO:0000313" key="3">
    <source>
        <dbReference type="EMBL" id="PQQ67300.1"/>
    </source>
</evidence>
<dbReference type="EMBL" id="NEMB01000003">
    <property type="protein sequence ID" value="PQQ67300.1"/>
    <property type="molecule type" value="Genomic_DNA"/>
</dbReference>
<dbReference type="EMBL" id="CP025197">
    <property type="protein sequence ID" value="AUG57373.1"/>
    <property type="molecule type" value="Genomic_DNA"/>
</dbReference>
<dbReference type="RefSeq" id="WP_101300666.1">
    <property type="nucleotide sequence ID" value="NZ_CP025197.1"/>
</dbReference>
<dbReference type="OrthoDB" id="9804286at2"/>
<proteinExistence type="predicted"/>
<keyword evidence="4" id="KW-1185">Reference proteome</keyword>
<dbReference type="SUPFAM" id="SSF69572">
    <property type="entry name" value="Activating enzymes of the ubiquitin-like proteins"/>
    <property type="match status" value="1"/>
</dbReference>
<dbReference type="InterPro" id="IPR012729">
    <property type="entry name" value="ThiF_fam2"/>
</dbReference>
<dbReference type="PANTHER" id="PTHR43267">
    <property type="entry name" value="TRNA THREONYLCARBAMOYLADENOSINE DEHYDRATASE"/>
    <property type="match status" value="1"/>
</dbReference>
<dbReference type="GO" id="GO:0016779">
    <property type="term" value="F:nucleotidyltransferase activity"/>
    <property type="evidence" value="ECO:0007669"/>
    <property type="project" value="UniProtKB-KW"/>
</dbReference>
<accession>A0A2K9EHF0</accession>